<keyword evidence="5" id="KW-1185">Reference proteome</keyword>
<dbReference type="SUPFAM" id="SSF54373">
    <property type="entry name" value="FAD-linked reductases, C-terminal domain"/>
    <property type="match status" value="1"/>
</dbReference>
<dbReference type="Pfam" id="PF05199">
    <property type="entry name" value="GMC_oxred_C"/>
    <property type="match status" value="1"/>
</dbReference>
<dbReference type="AlphaFoldDB" id="A0A0L1JI89"/>
<dbReference type="PIRSF" id="PIRSF000137">
    <property type="entry name" value="Alcohol_oxidase"/>
    <property type="match status" value="1"/>
</dbReference>
<dbReference type="RefSeq" id="XP_015412389.1">
    <property type="nucleotide sequence ID" value="XM_015545318.1"/>
</dbReference>
<dbReference type="Gene3D" id="3.30.560.10">
    <property type="entry name" value="Glucose Oxidase, domain 3"/>
    <property type="match status" value="1"/>
</dbReference>
<dbReference type="InterPro" id="IPR012132">
    <property type="entry name" value="GMC_OxRdtase"/>
</dbReference>
<keyword evidence="2" id="KW-0274">FAD</keyword>
<keyword evidence="2" id="KW-0285">Flavoprotein</keyword>
<reference evidence="4 5" key="1">
    <citation type="submission" date="2014-06" db="EMBL/GenBank/DDBJ databases">
        <title>The Genome of the Aflatoxigenic Filamentous Fungus Aspergillus nomius.</title>
        <authorList>
            <person name="Moore M.G."/>
            <person name="Shannon B.M."/>
            <person name="Brian M.M."/>
        </authorList>
    </citation>
    <scope>NUCLEOTIDE SEQUENCE [LARGE SCALE GENOMIC DNA]</scope>
    <source>
        <strain evidence="4 5">NRRL 13137</strain>
    </source>
</reference>
<dbReference type="STRING" id="1509407.A0A0L1JI89"/>
<dbReference type="Gene3D" id="3.50.50.60">
    <property type="entry name" value="FAD/NAD(P)-binding domain"/>
    <property type="match status" value="1"/>
</dbReference>
<dbReference type="Pfam" id="PF00732">
    <property type="entry name" value="GMC_oxred_N"/>
    <property type="match status" value="1"/>
</dbReference>
<dbReference type="Proteomes" id="UP000037505">
    <property type="component" value="Unassembled WGS sequence"/>
</dbReference>
<dbReference type="SUPFAM" id="SSF51905">
    <property type="entry name" value="FAD/NAD(P)-binding domain"/>
    <property type="match status" value="1"/>
</dbReference>
<dbReference type="InterPro" id="IPR036188">
    <property type="entry name" value="FAD/NAD-bd_sf"/>
</dbReference>
<gene>
    <name evidence="4" type="ORF">ANOM_000060</name>
</gene>
<evidence type="ECO:0000259" key="3">
    <source>
        <dbReference type="PROSITE" id="PS00624"/>
    </source>
</evidence>
<feature type="binding site" evidence="2">
    <location>
        <begin position="96"/>
        <end position="99"/>
    </location>
    <ligand>
        <name>FAD</name>
        <dbReference type="ChEBI" id="CHEBI:57692"/>
    </ligand>
</feature>
<dbReference type="PANTHER" id="PTHR11552:SF210">
    <property type="entry name" value="GLUCOSE-METHANOL-CHOLINE OXIDOREDUCTASE N-TERMINAL DOMAIN-CONTAINING PROTEIN-RELATED"/>
    <property type="match status" value="1"/>
</dbReference>
<dbReference type="PROSITE" id="PS00624">
    <property type="entry name" value="GMC_OXRED_2"/>
    <property type="match status" value="1"/>
</dbReference>
<dbReference type="OrthoDB" id="269227at2759"/>
<sequence length="613" mass="67068">MIVSEQPYDYIIVGAGIGGLVLASRLSEDGTATVLLVEAGPNHMGDPRIDTPGLLGAMFGDPDFDWDYLTEPQVHANSRQMGQPRGRMVGGSSALNFSVVAYPSRADFAAWESLGNDGWGPDAMAPYLRKFHTYTPPSETTSALLSLGQYMEPENQGNQGPVPTSHLDVYTPFNQAWNETFAHLGWDTHADPIAGRTVGPFTPPLSVDRETGQRGYAGAYYTQDVAQRKNLHLLTETMVERVTLTKADDNQVTATGIQIRTKDGQQLEISATREVIISAGSLNSPQLLELSGIGAADLLQKHNISVVLDLPGVGENLQDHCMTTINLEVADGQSSADIARDPRVVQSLIELYEKTRAGPLTGMPVSVAYLPIVDHGGQIPRERVDDLLTQYLDSLQAEQVSRSRQLQYNILRQMLQDDQTASAQYMFLNAQVNVKSGVNTMTYALSKALPENYISIMVLLNHPFSRGSIHIRSANPGEKPVYDPKYLSHPLDLEILARHTQFLDRIASTEPFSSLLKPGARVPEAAMDLADLEKAKEVVKDRLFHDFHPVGTCAMMPAELGGVVDPRLKVHGTRNLRVVDASIFPLETSGNIQAMTYAVAERAADIIRVTAHH</sequence>
<dbReference type="GO" id="GO:0016614">
    <property type="term" value="F:oxidoreductase activity, acting on CH-OH group of donors"/>
    <property type="evidence" value="ECO:0007669"/>
    <property type="project" value="InterPro"/>
</dbReference>
<organism evidence="4 5">
    <name type="scientific">Aspergillus nomiae NRRL (strain ATCC 15546 / NRRL 13137 / CBS 260.88 / M93)</name>
    <dbReference type="NCBI Taxonomy" id="1509407"/>
    <lineage>
        <taxon>Eukaryota</taxon>
        <taxon>Fungi</taxon>
        <taxon>Dikarya</taxon>
        <taxon>Ascomycota</taxon>
        <taxon>Pezizomycotina</taxon>
        <taxon>Eurotiomycetes</taxon>
        <taxon>Eurotiomycetidae</taxon>
        <taxon>Eurotiales</taxon>
        <taxon>Aspergillaceae</taxon>
        <taxon>Aspergillus</taxon>
        <taxon>Aspergillus subgen. Circumdati</taxon>
    </lineage>
</organism>
<dbReference type="EMBL" id="JNOM01000002">
    <property type="protein sequence ID" value="KNG91466.1"/>
    <property type="molecule type" value="Genomic_DNA"/>
</dbReference>
<dbReference type="PANTHER" id="PTHR11552">
    <property type="entry name" value="GLUCOSE-METHANOL-CHOLINE GMC OXIDOREDUCTASE"/>
    <property type="match status" value="1"/>
</dbReference>
<comment type="caution">
    <text evidence="4">The sequence shown here is derived from an EMBL/GenBank/DDBJ whole genome shotgun (WGS) entry which is preliminary data.</text>
</comment>
<accession>A0A0L1JI89</accession>
<dbReference type="InterPro" id="IPR007867">
    <property type="entry name" value="GMC_OxRtase_C"/>
</dbReference>
<evidence type="ECO:0000313" key="5">
    <source>
        <dbReference type="Proteomes" id="UP000037505"/>
    </source>
</evidence>
<dbReference type="GeneID" id="26801864"/>
<evidence type="ECO:0000256" key="2">
    <source>
        <dbReference type="PIRSR" id="PIRSR000137-2"/>
    </source>
</evidence>
<dbReference type="GO" id="GO:0050660">
    <property type="term" value="F:flavin adenine dinucleotide binding"/>
    <property type="evidence" value="ECO:0007669"/>
    <property type="project" value="InterPro"/>
</dbReference>
<comment type="similarity">
    <text evidence="1">Belongs to the GMC oxidoreductase family.</text>
</comment>
<protein>
    <submittedName>
        <fullName evidence="4">Aryl-alcohol dehydrogenase</fullName>
    </submittedName>
</protein>
<evidence type="ECO:0000256" key="1">
    <source>
        <dbReference type="ARBA" id="ARBA00010790"/>
    </source>
</evidence>
<evidence type="ECO:0000313" key="4">
    <source>
        <dbReference type="EMBL" id="KNG91466.1"/>
    </source>
</evidence>
<dbReference type="InterPro" id="IPR000172">
    <property type="entry name" value="GMC_OxRdtase_N"/>
</dbReference>
<comment type="cofactor">
    <cofactor evidence="2">
        <name>FAD</name>
        <dbReference type="ChEBI" id="CHEBI:57692"/>
    </cofactor>
</comment>
<name>A0A0L1JI89_ASPN3</name>
<feature type="binding site" evidence="2">
    <location>
        <position position="239"/>
    </location>
    <ligand>
        <name>FAD</name>
        <dbReference type="ChEBI" id="CHEBI:57692"/>
    </ligand>
</feature>
<proteinExistence type="inferred from homology"/>
<feature type="domain" description="Glucose-methanol-choline oxidoreductase N-terminal" evidence="3">
    <location>
        <begin position="280"/>
        <end position="294"/>
    </location>
</feature>